<keyword evidence="2" id="KW-1185">Reference proteome</keyword>
<feature type="non-terminal residue" evidence="1">
    <location>
        <position position="131"/>
    </location>
</feature>
<proteinExistence type="predicted"/>
<protein>
    <submittedName>
        <fullName evidence="1">Uncharacterized protein</fullName>
    </submittedName>
</protein>
<sequence>MGQKPRVRLSESPVTSNGILRATWAVIAPMHNPGQCPSPLLMHCEQANPRHYAALGNSLLLTKTTDYQEYSLLHLLAADVRVMRERPMQQFPTLHVIYLPAAEAANQQLCHQVRYERRAVARRHIVCGRLQ</sequence>
<organism evidence="1 2">
    <name type="scientific">Opisthorchis viverrini</name>
    <name type="common">Southeast Asian liver fluke</name>
    <dbReference type="NCBI Taxonomy" id="6198"/>
    <lineage>
        <taxon>Eukaryota</taxon>
        <taxon>Metazoa</taxon>
        <taxon>Spiralia</taxon>
        <taxon>Lophotrochozoa</taxon>
        <taxon>Platyhelminthes</taxon>
        <taxon>Trematoda</taxon>
        <taxon>Digenea</taxon>
        <taxon>Opisthorchiida</taxon>
        <taxon>Opisthorchiata</taxon>
        <taxon>Opisthorchiidae</taxon>
        <taxon>Opisthorchis</taxon>
    </lineage>
</organism>
<reference evidence="1 2" key="1">
    <citation type="submission" date="2015-03" db="EMBL/GenBank/DDBJ databases">
        <title>Draft genome of the nematode, Opisthorchis viverrini.</title>
        <authorList>
            <person name="Mitreva M."/>
        </authorList>
    </citation>
    <scope>NUCLEOTIDE SEQUENCE [LARGE SCALE GENOMIC DNA]</scope>
    <source>
        <strain evidence="1">Khon Kaen</strain>
    </source>
</reference>
<evidence type="ECO:0000313" key="2">
    <source>
        <dbReference type="Proteomes" id="UP000243686"/>
    </source>
</evidence>
<accession>A0A1S8X6M1</accession>
<dbReference type="EMBL" id="KV891886">
    <property type="protein sequence ID" value="OON22103.1"/>
    <property type="molecule type" value="Genomic_DNA"/>
</dbReference>
<evidence type="ECO:0000313" key="1">
    <source>
        <dbReference type="EMBL" id="OON22103.1"/>
    </source>
</evidence>
<dbReference type="Proteomes" id="UP000243686">
    <property type="component" value="Unassembled WGS sequence"/>
</dbReference>
<name>A0A1S8X6M1_OPIVI</name>
<dbReference type="AlphaFoldDB" id="A0A1S8X6M1"/>
<gene>
    <name evidence="1" type="ORF">X801_01996</name>
</gene>